<keyword evidence="2" id="KW-0812">Transmembrane</keyword>
<dbReference type="EMBL" id="BGZN01000041">
    <property type="protein sequence ID" value="GBR74349.1"/>
    <property type="molecule type" value="Genomic_DNA"/>
</dbReference>
<evidence type="ECO:0000256" key="5">
    <source>
        <dbReference type="ARBA" id="ARBA00023237"/>
    </source>
</evidence>
<dbReference type="InterPro" id="IPR010827">
    <property type="entry name" value="BamA/TamA_POTRA"/>
</dbReference>
<dbReference type="Gene3D" id="2.40.160.50">
    <property type="entry name" value="membrane protein fhac: a member of the omp85/tpsb transporter family"/>
    <property type="match status" value="1"/>
</dbReference>
<evidence type="ECO:0000256" key="6">
    <source>
        <dbReference type="SAM" id="SignalP"/>
    </source>
</evidence>
<evidence type="ECO:0000313" key="9">
    <source>
        <dbReference type="Proteomes" id="UP000269352"/>
    </source>
</evidence>
<dbReference type="Pfam" id="PF01103">
    <property type="entry name" value="Omp85"/>
    <property type="match status" value="1"/>
</dbReference>
<evidence type="ECO:0000256" key="1">
    <source>
        <dbReference type="ARBA" id="ARBA00004370"/>
    </source>
</evidence>
<dbReference type="Pfam" id="PF07244">
    <property type="entry name" value="POTRA"/>
    <property type="match status" value="2"/>
</dbReference>
<feature type="chain" id="PRO_5017447791" evidence="6">
    <location>
        <begin position="32"/>
        <end position="683"/>
    </location>
</feature>
<name>A0A388TC11_TERA1</name>
<dbReference type="Gene3D" id="3.10.20.310">
    <property type="entry name" value="membrane protein fhac"/>
    <property type="match status" value="3"/>
</dbReference>
<organism evidence="8 9">
    <name type="scientific">Termititenax aidoneus</name>
    <dbReference type="NCBI Taxonomy" id="2218524"/>
    <lineage>
        <taxon>Bacteria</taxon>
        <taxon>Bacillati</taxon>
        <taxon>Candidatus Margulisiibacteriota</taxon>
        <taxon>Candidatus Termititenacia</taxon>
        <taxon>Candidatus Termititenacales</taxon>
        <taxon>Candidatus Termititenacaceae</taxon>
        <taxon>Candidatus Termititenax</taxon>
    </lineage>
</organism>
<dbReference type="PROSITE" id="PS51779">
    <property type="entry name" value="POTRA"/>
    <property type="match status" value="1"/>
</dbReference>
<reference evidence="8 9" key="1">
    <citation type="journal article" date="2019" name="ISME J.">
        <title>Genome analyses of uncultured TG2/ZB3 bacteria in 'Margulisbacteria' specifically attached to ectosymbiotic spirochetes of protists in the termite gut.</title>
        <authorList>
            <person name="Utami Y.D."/>
            <person name="Kuwahara H."/>
            <person name="Igai K."/>
            <person name="Murakami T."/>
            <person name="Sugaya K."/>
            <person name="Morikawa T."/>
            <person name="Nagura Y."/>
            <person name="Yuki M."/>
            <person name="Deevong P."/>
            <person name="Inoue T."/>
            <person name="Kihara K."/>
            <person name="Lo N."/>
            <person name="Yamada A."/>
            <person name="Ohkuma M."/>
            <person name="Hongoh Y."/>
        </authorList>
    </citation>
    <scope>NUCLEOTIDE SEQUENCE [LARGE SCALE GENOMIC DNA]</scope>
    <source>
        <strain evidence="8">NkOx7-01</strain>
    </source>
</reference>
<feature type="signal peptide" evidence="6">
    <location>
        <begin position="1"/>
        <end position="31"/>
    </location>
</feature>
<keyword evidence="3 6" id="KW-0732">Signal</keyword>
<sequence length="683" mass="77651">MTQTRYYFARMPKLLAAFFLLAAACALELDAAPRFSAPAAPAIRELALTPAENEDAADYSFNLDSMYAPGQTVTFNVQKNRAELNVSAVTVELLGQHGELREYEKDSWTGYFVLPQELDEGALPVTISLRGHDYAADEPAEINIVYPISEIVLKSQTAASLPPTLNAIVRETILLQAGDFYSAMRAEVNRQRIFDLGFFEKVEVERATRERKSQVIFSLRENPVLKNIRVTGNRALTEAEILAVMELKPGEILATRQLQKDMLAVEKLYSDKEYTFARIASIERPAKNNAYTLTLRISEGEIGRIRILGNDVTQTKVITRETELKSGDIFNAALLRDDFRSIYNLNYFSLLMPDVRVNEETGKIDLDWKVEEKKTSSINFGGGYGQVQGWFGFADLLLDNIMGSGQSLLLKASFGEKLTSYQVRYHNPWMWDNKTSFTGRLWSTYGYNYLSAQRELRNGWSTAVGFRKTKYVSETYSFRYEDVFNIDDRTQDYQDRAVGYSIAYDSRDQWMNPTTGQHAVFSMDHSAKLLGGSINASRYSAQYNHFHPLAEKQVLAFRTMYDYQLGDIFPAEQYYVGSDSTVRGYQSIFAKGNERIIFNLEYRYIFTEMFVGALFYDIGQATQPVYDPLDADRDFTNRAGWGSAQGFGVRIITPMGPIRLDYGWPDHKEFADGFLSFNMGNTF</sequence>
<evidence type="ECO:0000256" key="2">
    <source>
        <dbReference type="ARBA" id="ARBA00022692"/>
    </source>
</evidence>
<dbReference type="GO" id="GO:0019867">
    <property type="term" value="C:outer membrane"/>
    <property type="evidence" value="ECO:0007669"/>
    <property type="project" value="InterPro"/>
</dbReference>
<dbReference type="PANTHER" id="PTHR12815">
    <property type="entry name" value="SORTING AND ASSEMBLY MACHINERY SAMM50 PROTEIN FAMILY MEMBER"/>
    <property type="match status" value="1"/>
</dbReference>
<protein>
    <submittedName>
        <fullName evidence="8">Surface antigen</fullName>
    </submittedName>
</protein>
<comment type="caution">
    <text evidence="8">The sequence shown here is derived from an EMBL/GenBank/DDBJ whole genome shotgun (WGS) entry which is preliminary data.</text>
</comment>
<evidence type="ECO:0000256" key="4">
    <source>
        <dbReference type="ARBA" id="ARBA00023136"/>
    </source>
</evidence>
<accession>A0A388TC11</accession>
<keyword evidence="9" id="KW-1185">Reference proteome</keyword>
<evidence type="ECO:0000256" key="3">
    <source>
        <dbReference type="ARBA" id="ARBA00022729"/>
    </source>
</evidence>
<dbReference type="AlphaFoldDB" id="A0A388TC11"/>
<proteinExistence type="predicted"/>
<keyword evidence="5" id="KW-0998">Cell outer membrane</keyword>
<dbReference type="InterPro" id="IPR034746">
    <property type="entry name" value="POTRA"/>
</dbReference>
<feature type="domain" description="POTRA" evidence="7">
    <location>
        <begin position="223"/>
        <end position="300"/>
    </location>
</feature>
<evidence type="ECO:0000259" key="7">
    <source>
        <dbReference type="PROSITE" id="PS51779"/>
    </source>
</evidence>
<dbReference type="Proteomes" id="UP000269352">
    <property type="component" value="Unassembled WGS sequence"/>
</dbReference>
<dbReference type="InterPro" id="IPR000184">
    <property type="entry name" value="Bac_surfAg_D15"/>
</dbReference>
<dbReference type="PANTHER" id="PTHR12815:SF47">
    <property type="entry name" value="TRANSLOCATION AND ASSEMBLY MODULE SUBUNIT TAMA"/>
    <property type="match status" value="1"/>
</dbReference>
<evidence type="ECO:0000313" key="8">
    <source>
        <dbReference type="EMBL" id="GBR74349.1"/>
    </source>
</evidence>
<keyword evidence="4" id="KW-0472">Membrane</keyword>
<dbReference type="PROSITE" id="PS51257">
    <property type="entry name" value="PROKAR_LIPOPROTEIN"/>
    <property type="match status" value="1"/>
</dbReference>
<gene>
    <name evidence="8" type="ORF">NO1_1543</name>
</gene>
<dbReference type="InterPro" id="IPR039910">
    <property type="entry name" value="D15-like"/>
</dbReference>
<comment type="subcellular location">
    <subcellularLocation>
        <location evidence="1">Membrane</location>
    </subcellularLocation>
</comment>